<evidence type="ECO:0000313" key="7">
    <source>
        <dbReference type="Proteomes" id="UP000663843"/>
    </source>
</evidence>
<keyword evidence="3" id="KW-0418">Kinase</keyword>
<feature type="domain" description="Protein kinase" evidence="5">
    <location>
        <begin position="1"/>
        <end position="148"/>
    </location>
</feature>
<dbReference type="Pfam" id="PF07714">
    <property type="entry name" value="PK_Tyr_Ser-Thr"/>
    <property type="match status" value="2"/>
</dbReference>
<dbReference type="InterPro" id="IPR008271">
    <property type="entry name" value="Ser/Thr_kinase_AS"/>
</dbReference>
<gene>
    <name evidence="6" type="ORF">RDB_LOCUS191015</name>
</gene>
<dbReference type="Gene3D" id="1.10.510.10">
    <property type="entry name" value="Transferase(Phosphotransferase) domain 1"/>
    <property type="match status" value="2"/>
</dbReference>
<dbReference type="InterPro" id="IPR000719">
    <property type="entry name" value="Prot_kinase_dom"/>
</dbReference>
<evidence type="ECO:0000256" key="1">
    <source>
        <dbReference type="ARBA" id="ARBA00022679"/>
    </source>
</evidence>
<dbReference type="InterPro" id="IPR051681">
    <property type="entry name" value="Ser/Thr_Kinases-Pseudokinases"/>
</dbReference>
<dbReference type="PROSITE" id="PS00108">
    <property type="entry name" value="PROTEIN_KINASE_ST"/>
    <property type="match status" value="1"/>
</dbReference>
<protein>
    <recommendedName>
        <fullName evidence="5">Protein kinase domain-containing protein</fullName>
    </recommendedName>
</protein>
<proteinExistence type="predicted"/>
<feature type="domain" description="Protein kinase" evidence="5">
    <location>
        <begin position="185"/>
        <end position="398"/>
    </location>
</feature>
<dbReference type="GO" id="GO:0004674">
    <property type="term" value="F:protein serine/threonine kinase activity"/>
    <property type="evidence" value="ECO:0007669"/>
    <property type="project" value="TreeGrafter"/>
</dbReference>
<keyword evidence="2" id="KW-0547">Nucleotide-binding</keyword>
<keyword evidence="4" id="KW-0067">ATP-binding</keyword>
<dbReference type="PANTHER" id="PTHR44329:SF288">
    <property type="entry name" value="MITOGEN-ACTIVATED PROTEIN KINASE KINASE KINASE 20"/>
    <property type="match status" value="1"/>
</dbReference>
<dbReference type="PANTHER" id="PTHR44329">
    <property type="entry name" value="SERINE/THREONINE-PROTEIN KINASE TNNI3K-RELATED"/>
    <property type="match status" value="1"/>
</dbReference>
<accession>A0A8H3DPX3</accession>
<evidence type="ECO:0000256" key="4">
    <source>
        <dbReference type="ARBA" id="ARBA00022840"/>
    </source>
</evidence>
<dbReference type="EMBL" id="CAJMWT010009415">
    <property type="protein sequence ID" value="CAE6538292.1"/>
    <property type="molecule type" value="Genomic_DNA"/>
</dbReference>
<comment type="caution">
    <text evidence="6">The sequence shown here is derived from an EMBL/GenBank/DDBJ whole genome shotgun (WGS) entry which is preliminary data.</text>
</comment>
<name>A0A8H3DPX3_9AGAM</name>
<reference evidence="6" key="1">
    <citation type="submission" date="2021-01" db="EMBL/GenBank/DDBJ databases">
        <authorList>
            <person name="Kaushik A."/>
        </authorList>
    </citation>
    <scope>NUCLEOTIDE SEQUENCE</scope>
    <source>
        <strain evidence="6">AG2-2IIIB</strain>
    </source>
</reference>
<dbReference type="SUPFAM" id="SSF56112">
    <property type="entry name" value="Protein kinase-like (PK-like)"/>
    <property type="match status" value="2"/>
</dbReference>
<keyword evidence="1" id="KW-0808">Transferase</keyword>
<evidence type="ECO:0000313" key="6">
    <source>
        <dbReference type="EMBL" id="CAE6538292.1"/>
    </source>
</evidence>
<dbReference type="PROSITE" id="PS50011">
    <property type="entry name" value="PROTEIN_KINASE_DOM"/>
    <property type="match status" value="2"/>
</dbReference>
<dbReference type="InterPro" id="IPR001245">
    <property type="entry name" value="Ser-Thr/Tyr_kinase_cat_dom"/>
</dbReference>
<sequence>MIHGDLKAMNILVSQDLAIKISDFDCSIVSDCSLLFSATGQAISLRWAAPELMDSAEDEVNVEKTRQSDVYALGMTLLEIVTGEAPYSEYRLDVGVMKAVVIGKLPKRPAALREGNRKDVFWNLLEQCWNHEQMARPSAQRVLARLQFETDPPEFKVVGPSLKDMFEWLLQCGCADLSSQMDSGQDDAMIVTGGAWGDIWKGQLYDGTEVAIKTMRASVVERGSYKELKRAAREIYTWSRFTHPNIHQLMGIIVFKDHQLGMVSQWMKNGNLSECMRKAPAFDRHQTCIQITSAIICMHHQGVIHGDVRSQGAAKLASFKLANVTPNIIDSSPEYRPWRTSVRWEAPELILERGTKSESTDVYALGMTILVRQIIKFLSHALIDIEGDTYRESTLPGV</sequence>
<dbReference type="GO" id="GO:0005524">
    <property type="term" value="F:ATP binding"/>
    <property type="evidence" value="ECO:0007669"/>
    <property type="project" value="UniProtKB-KW"/>
</dbReference>
<dbReference type="AlphaFoldDB" id="A0A8H3DPX3"/>
<organism evidence="6 7">
    <name type="scientific">Rhizoctonia solani</name>
    <dbReference type="NCBI Taxonomy" id="456999"/>
    <lineage>
        <taxon>Eukaryota</taxon>
        <taxon>Fungi</taxon>
        <taxon>Dikarya</taxon>
        <taxon>Basidiomycota</taxon>
        <taxon>Agaricomycotina</taxon>
        <taxon>Agaricomycetes</taxon>
        <taxon>Cantharellales</taxon>
        <taxon>Ceratobasidiaceae</taxon>
        <taxon>Rhizoctonia</taxon>
    </lineage>
</organism>
<evidence type="ECO:0000256" key="2">
    <source>
        <dbReference type="ARBA" id="ARBA00022741"/>
    </source>
</evidence>
<dbReference type="Proteomes" id="UP000663843">
    <property type="component" value="Unassembled WGS sequence"/>
</dbReference>
<dbReference type="InterPro" id="IPR011009">
    <property type="entry name" value="Kinase-like_dom_sf"/>
</dbReference>
<dbReference type="SMART" id="SM00220">
    <property type="entry name" value="S_TKc"/>
    <property type="match status" value="1"/>
</dbReference>
<evidence type="ECO:0000256" key="3">
    <source>
        <dbReference type="ARBA" id="ARBA00022777"/>
    </source>
</evidence>
<evidence type="ECO:0000259" key="5">
    <source>
        <dbReference type="PROSITE" id="PS50011"/>
    </source>
</evidence>